<evidence type="ECO:0000313" key="1">
    <source>
        <dbReference type="EMBL" id="QAS53462.1"/>
    </source>
</evidence>
<dbReference type="KEGG" id="hli:HLI_15270"/>
<dbReference type="Proteomes" id="UP000287756">
    <property type="component" value="Chromosome"/>
</dbReference>
<name>A0A410MFE8_9BACI</name>
<reference evidence="1 2" key="1">
    <citation type="submission" date="2018-01" db="EMBL/GenBank/DDBJ databases">
        <title>The whole genome sequencing and assembly of Halobacillus litoralis ERB031 strain.</title>
        <authorList>
            <person name="Lee S.-J."/>
            <person name="Park M.-K."/>
            <person name="Kim J.-Y."/>
            <person name="Lee Y.-J."/>
            <person name="Yi H."/>
            <person name="Bahn Y.-S."/>
            <person name="Kim J.F."/>
            <person name="Lee D.-W."/>
        </authorList>
    </citation>
    <scope>NUCLEOTIDE SEQUENCE [LARGE SCALE GENOMIC DNA]</scope>
    <source>
        <strain evidence="1 2">ERB 031</strain>
    </source>
</reference>
<dbReference type="RefSeq" id="WP_128525736.1">
    <property type="nucleotide sequence ID" value="NZ_CANLVY010000001.1"/>
</dbReference>
<accession>A0A410MFE8</accession>
<evidence type="ECO:0000313" key="2">
    <source>
        <dbReference type="Proteomes" id="UP000287756"/>
    </source>
</evidence>
<proteinExistence type="predicted"/>
<dbReference type="AlphaFoldDB" id="A0A410MFE8"/>
<evidence type="ECO:0008006" key="3">
    <source>
        <dbReference type="Google" id="ProtNLM"/>
    </source>
</evidence>
<dbReference type="OrthoDB" id="2625859at2"/>
<dbReference type="Gene3D" id="1.10.8.200">
    <property type="entry name" value="Replisome organizer (g39p helicase loader/inhibitor protein)"/>
    <property type="match status" value="1"/>
</dbReference>
<sequence>MKYEEAVDVLETMEELFEGKFTITKRKLTVFVPELEKMEYSPVMDKLYHYASQYPYPPTLADIAVYPPKENDYLEKMRRWDEEAAKVPEETKQRFLEKFEELIRSKGE</sequence>
<dbReference type="EMBL" id="CP026118">
    <property type="protein sequence ID" value="QAS53462.1"/>
    <property type="molecule type" value="Genomic_DNA"/>
</dbReference>
<protein>
    <recommendedName>
        <fullName evidence="3">Replicative helicase inhibitor G39P N-terminal domain-containing protein</fullName>
    </recommendedName>
</protein>
<gene>
    <name evidence="1" type="ORF">HLI_15270</name>
</gene>
<organism evidence="1 2">
    <name type="scientific">Halobacillus litoralis</name>
    <dbReference type="NCBI Taxonomy" id="45668"/>
    <lineage>
        <taxon>Bacteria</taxon>
        <taxon>Bacillati</taxon>
        <taxon>Bacillota</taxon>
        <taxon>Bacilli</taxon>
        <taxon>Bacillales</taxon>
        <taxon>Bacillaceae</taxon>
        <taxon>Halobacillus</taxon>
    </lineage>
</organism>